<proteinExistence type="predicted"/>
<keyword evidence="3" id="KW-1185">Reference proteome</keyword>
<comment type="caution">
    <text evidence="2">The sequence shown here is derived from an EMBL/GenBank/DDBJ whole genome shotgun (WGS) entry which is preliminary data.</text>
</comment>
<name>A0A2W7QCD8_9RHOB</name>
<evidence type="ECO:0000313" key="3">
    <source>
        <dbReference type="Proteomes" id="UP000249364"/>
    </source>
</evidence>
<keyword evidence="1" id="KW-1133">Transmembrane helix</keyword>
<keyword evidence="1" id="KW-0472">Membrane</keyword>
<organism evidence="2 3">
    <name type="scientific">Roseinatronobacter thiooxidans</name>
    <dbReference type="NCBI Taxonomy" id="121821"/>
    <lineage>
        <taxon>Bacteria</taxon>
        <taxon>Pseudomonadati</taxon>
        <taxon>Pseudomonadota</taxon>
        <taxon>Alphaproteobacteria</taxon>
        <taxon>Rhodobacterales</taxon>
        <taxon>Paracoccaceae</taxon>
        <taxon>Roseinatronobacter</taxon>
    </lineage>
</organism>
<evidence type="ECO:0008006" key="4">
    <source>
        <dbReference type="Google" id="ProtNLM"/>
    </source>
</evidence>
<reference evidence="2 3" key="1">
    <citation type="submission" date="2018-06" db="EMBL/GenBank/DDBJ databases">
        <title>Genomic Encyclopedia of Archaeal and Bacterial Type Strains, Phase II (KMG-II): from individual species to whole genera.</title>
        <authorList>
            <person name="Goeker M."/>
        </authorList>
    </citation>
    <scope>NUCLEOTIDE SEQUENCE [LARGE SCALE GENOMIC DNA]</scope>
    <source>
        <strain evidence="2 3">DSM 13087</strain>
    </source>
</reference>
<dbReference type="Proteomes" id="UP000249364">
    <property type="component" value="Unassembled WGS sequence"/>
</dbReference>
<dbReference type="OrthoDB" id="7173339at2"/>
<keyword evidence="1" id="KW-0812">Transmembrane</keyword>
<dbReference type="EMBL" id="QKZQ01000005">
    <property type="protein sequence ID" value="PZX45871.1"/>
    <property type="molecule type" value="Genomic_DNA"/>
</dbReference>
<sequence length="216" mass="23112">MSNPDSFFNEVTEELRRDRMIGYLRKYGWIAVLAVLLIVGGTGWNEWRKATDRANAEAFGDAVLAALENNEPSERVSALAQIDTTGAQAGLIQLLSAGELMETDRAAALAALAAASEDTALPDAYRQLAALKRVIAGGSDIPLAEREALLAGLSQPGQPLRPMALEQTALLQLEQGNPETAIEIMTDLLSQSDVTDTLRRRVTQLVVALGGDVASR</sequence>
<dbReference type="STRING" id="121821.GCA_001870675_00222"/>
<feature type="transmembrane region" description="Helical" evidence="1">
    <location>
        <begin position="27"/>
        <end position="44"/>
    </location>
</feature>
<protein>
    <recommendedName>
        <fullName evidence="4">Tetratricopeptide repeat-like domain-containing protein</fullName>
    </recommendedName>
</protein>
<dbReference type="AlphaFoldDB" id="A0A2W7QCD8"/>
<evidence type="ECO:0000313" key="2">
    <source>
        <dbReference type="EMBL" id="PZX45871.1"/>
    </source>
</evidence>
<dbReference type="RefSeq" id="WP_071468099.1">
    <property type="nucleotide sequence ID" value="NZ_MEHT01000001.1"/>
</dbReference>
<accession>A0A2W7QCD8</accession>
<gene>
    <name evidence="2" type="ORF">LY56_01433</name>
</gene>
<evidence type="ECO:0000256" key="1">
    <source>
        <dbReference type="SAM" id="Phobius"/>
    </source>
</evidence>